<dbReference type="STRING" id="118168.MC7420_6384"/>
<dbReference type="EMBL" id="DS989848">
    <property type="protein sequence ID" value="EDX75729.1"/>
    <property type="molecule type" value="Genomic_DNA"/>
</dbReference>
<proteinExistence type="predicted"/>
<evidence type="ECO:0000313" key="2">
    <source>
        <dbReference type="Proteomes" id="UP000003835"/>
    </source>
</evidence>
<sequence length="480" mass="55856">MALLASFNYFLVLFDLTYLPLRDFWLHGEVQLFSFDIGPVSFPGLPLEVPLPPITQWYDPIKGIEPYRDTDQYLEKVNELEAEIDATNLRTKLRSLQSPEVAQILEYLRQRSVEMIETNPFQLADKTGDLEKIKNKMREHIATEEDSAKESFRQFWSLENLTAREPEDELQFFNDEIRPLMAANYYRPIGETGDFVDYFGLVDFPFFALFLAEFLARTWLISRHRTGVSWLDAMLWRWYDIFLLIPLWRWLRIIPVTIRLDQAKLVDMSAIQKQARQGFVAEIAGDMTQVVVIQIINELQSSIRQGEIANFLQQREVRPYIDLNETDEVAALTKIMVQMTVEQVLPAIRTDVEDLLRHNVDKILNQSQAYQGLEKVPGVETIRNQLTERLVHQITQALYNGLDAAIADDPVGDQILQRLISHLGEAYGSQIQTQKTLDEIQYLLNAFLEEVKVNYVERLSQEDLEDILDQTRAIRQKRQV</sequence>
<organism evidence="1 2">
    <name type="scientific">Coleofasciculus chthonoplastes PCC 7420</name>
    <dbReference type="NCBI Taxonomy" id="118168"/>
    <lineage>
        <taxon>Bacteria</taxon>
        <taxon>Bacillati</taxon>
        <taxon>Cyanobacteriota</taxon>
        <taxon>Cyanophyceae</taxon>
        <taxon>Coleofasciculales</taxon>
        <taxon>Coleofasciculaceae</taxon>
        <taxon>Coleofasciculus</taxon>
    </lineage>
</organism>
<reference evidence="1 2" key="1">
    <citation type="submission" date="2008-07" db="EMBL/GenBank/DDBJ databases">
        <authorList>
            <person name="Tandeau de Marsac N."/>
            <person name="Ferriera S."/>
            <person name="Johnson J."/>
            <person name="Kravitz S."/>
            <person name="Beeson K."/>
            <person name="Sutton G."/>
            <person name="Rogers Y.-H."/>
            <person name="Friedman R."/>
            <person name="Frazier M."/>
            <person name="Venter J.C."/>
        </authorList>
    </citation>
    <scope>NUCLEOTIDE SEQUENCE [LARGE SCALE GENOMIC DNA]</scope>
    <source>
        <strain evidence="1 2">PCC 7420</strain>
    </source>
</reference>
<evidence type="ECO:0000313" key="1">
    <source>
        <dbReference type="EMBL" id="EDX75729.1"/>
    </source>
</evidence>
<gene>
    <name evidence="1" type="ORF">MC7420_6384</name>
</gene>
<accession>B4VQB3</accession>
<name>B4VQB3_9CYAN</name>
<dbReference type="eggNOG" id="COG3779">
    <property type="taxonomic scope" value="Bacteria"/>
</dbReference>
<dbReference type="Proteomes" id="UP000003835">
    <property type="component" value="Unassembled WGS sequence"/>
</dbReference>
<dbReference type="AlphaFoldDB" id="B4VQB3"/>
<dbReference type="HOGENOM" id="CLU_028584_0_0_3"/>
<keyword evidence="2" id="KW-1185">Reference proteome</keyword>
<protein>
    <submittedName>
        <fullName evidence="1">Uncharacterized protein</fullName>
    </submittedName>
</protein>